<evidence type="ECO:0000256" key="1">
    <source>
        <dbReference type="SAM" id="SignalP"/>
    </source>
</evidence>
<gene>
    <name evidence="3" type="ORF">LBU54_08270</name>
</gene>
<organism evidence="3 4">
    <name type="scientific">Winogradskyella alexanderae</name>
    <dbReference type="NCBI Taxonomy" id="2877123"/>
    <lineage>
        <taxon>Bacteria</taxon>
        <taxon>Pseudomonadati</taxon>
        <taxon>Bacteroidota</taxon>
        <taxon>Flavobacteriia</taxon>
        <taxon>Flavobacteriales</taxon>
        <taxon>Flavobacteriaceae</taxon>
        <taxon>Winogradskyella</taxon>
    </lineage>
</organism>
<feature type="signal peptide" evidence="1">
    <location>
        <begin position="1"/>
        <end position="21"/>
    </location>
</feature>
<reference evidence="4" key="1">
    <citation type="submission" date="2023-07" db="EMBL/GenBank/DDBJ databases">
        <authorList>
            <person name="Yue Y."/>
        </authorList>
    </citation>
    <scope>NUCLEOTIDE SEQUENCE [LARGE SCALE GENOMIC DNA]</scope>
    <source>
        <strain evidence="4">D23</strain>
    </source>
</reference>
<evidence type="ECO:0000313" key="3">
    <source>
        <dbReference type="EMBL" id="MCA0132578.1"/>
    </source>
</evidence>
<proteinExistence type="predicted"/>
<protein>
    <submittedName>
        <fullName evidence="3">SusE domain-containing protein</fullName>
    </submittedName>
</protein>
<feature type="chain" id="PRO_5045914978" evidence="1">
    <location>
        <begin position="22"/>
        <end position="398"/>
    </location>
</feature>
<feature type="domain" description="SusE outer membrane protein" evidence="2">
    <location>
        <begin position="24"/>
        <end position="118"/>
    </location>
</feature>
<dbReference type="Pfam" id="PF14292">
    <property type="entry name" value="SusE"/>
    <property type="match status" value="1"/>
</dbReference>
<dbReference type="EMBL" id="JAIUJR010000004">
    <property type="protein sequence ID" value="MCA0132578.1"/>
    <property type="molecule type" value="Genomic_DNA"/>
</dbReference>
<evidence type="ECO:0000259" key="2">
    <source>
        <dbReference type="Pfam" id="PF14292"/>
    </source>
</evidence>
<sequence>MKKLSILGLFIFALISFNSCETEDDVVFTTDNSGDLSFTNNFSAEYLLTPQTAANLAERFTWDDAEVDVPTNVTYQLEKSNTGDFTDAETIGATTGNEISITIGDLLSYAAQLGLDADPNTPAPNTGEVFFRLKSFIGDGSLENFGPAQGLTLVMLEVTDTQAAVCDFDQKFMVGAGVKFTGWDWATPQKALCSGTNVYTINVDLISVNDPVVVNDGNFRFFTTETDWGSGINYPGYIAEGYTIDPMFEDAQDGDNNFLFTGPSGKYFLTVDALNKTITLDDPTPQGNCDFDQMWAVGAGLTDAGWSWDTPVQLMCEGDGVYSGWVNYTSDGDANFRFFTTATDWGSGLNYPHFEGEGYTIDANFENAQDGDFNFKFIGTSGQYYTTIDTLNKTITLE</sequence>
<name>A0ABS7XT27_9FLAO</name>
<dbReference type="InterPro" id="IPR025970">
    <property type="entry name" value="SusE"/>
</dbReference>
<accession>A0ABS7XT27</accession>
<keyword evidence="1" id="KW-0732">Signal</keyword>
<keyword evidence="4" id="KW-1185">Reference proteome</keyword>
<dbReference type="RefSeq" id="WP_224528207.1">
    <property type="nucleotide sequence ID" value="NZ_JAIUJR010000004.1"/>
</dbReference>
<dbReference type="Proteomes" id="UP001198901">
    <property type="component" value="Unassembled WGS sequence"/>
</dbReference>
<evidence type="ECO:0000313" key="4">
    <source>
        <dbReference type="Proteomes" id="UP001198901"/>
    </source>
</evidence>
<comment type="caution">
    <text evidence="3">The sequence shown here is derived from an EMBL/GenBank/DDBJ whole genome shotgun (WGS) entry which is preliminary data.</text>
</comment>